<evidence type="ECO:0008006" key="3">
    <source>
        <dbReference type="Google" id="ProtNLM"/>
    </source>
</evidence>
<gene>
    <name evidence="1" type="ORF">HNP24_000455</name>
</gene>
<reference evidence="1 2" key="1">
    <citation type="submission" date="2020-08" db="EMBL/GenBank/DDBJ databases">
        <title>Functional genomics of gut bacteria from endangered species of beetles.</title>
        <authorList>
            <person name="Carlos-Shanley C."/>
        </authorList>
    </citation>
    <scope>NUCLEOTIDE SEQUENCE [LARGE SCALE GENOMIC DNA]</scope>
    <source>
        <strain evidence="1 2">S00068</strain>
    </source>
</reference>
<proteinExistence type="predicted"/>
<sequence>MSKYIRADKKWKKKFTDLPESILCLLNIFTKSMMFI</sequence>
<accession>A0ABR6PUX8</accession>
<evidence type="ECO:0000313" key="1">
    <source>
        <dbReference type="EMBL" id="MBB6329505.1"/>
    </source>
</evidence>
<name>A0ABR6PUX8_9FLAO</name>
<keyword evidence="2" id="KW-1185">Reference proteome</keyword>
<comment type="caution">
    <text evidence="1">The sequence shown here is derived from an EMBL/GenBank/DDBJ whole genome shotgun (WGS) entry which is preliminary data.</text>
</comment>
<protein>
    <recommendedName>
        <fullName evidence="3">Transposase</fullName>
    </recommendedName>
</protein>
<evidence type="ECO:0000313" key="2">
    <source>
        <dbReference type="Proteomes" id="UP000587367"/>
    </source>
</evidence>
<organism evidence="1 2">
    <name type="scientific">Chryseobacterium sediminis</name>
    <dbReference type="NCBI Taxonomy" id="1679494"/>
    <lineage>
        <taxon>Bacteria</taxon>
        <taxon>Pseudomonadati</taxon>
        <taxon>Bacteroidota</taxon>
        <taxon>Flavobacteriia</taxon>
        <taxon>Flavobacteriales</taxon>
        <taxon>Weeksellaceae</taxon>
        <taxon>Chryseobacterium group</taxon>
        <taxon>Chryseobacterium</taxon>
    </lineage>
</organism>
<dbReference type="EMBL" id="JACHKS010000001">
    <property type="protein sequence ID" value="MBB6329505.1"/>
    <property type="molecule type" value="Genomic_DNA"/>
</dbReference>
<dbReference type="Proteomes" id="UP000587367">
    <property type="component" value="Unassembled WGS sequence"/>
</dbReference>